<organism evidence="2 3">
    <name type="scientific">Segnochrobactrum spirostomi</name>
    <dbReference type="NCBI Taxonomy" id="2608987"/>
    <lineage>
        <taxon>Bacteria</taxon>
        <taxon>Pseudomonadati</taxon>
        <taxon>Pseudomonadota</taxon>
        <taxon>Alphaproteobacteria</taxon>
        <taxon>Hyphomicrobiales</taxon>
        <taxon>Segnochrobactraceae</taxon>
        <taxon>Segnochrobactrum</taxon>
    </lineage>
</organism>
<dbReference type="Proteomes" id="UP000332515">
    <property type="component" value="Unassembled WGS sequence"/>
</dbReference>
<evidence type="ECO:0000313" key="2">
    <source>
        <dbReference type="EMBL" id="MQT11670.1"/>
    </source>
</evidence>
<evidence type="ECO:0000259" key="1">
    <source>
        <dbReference type="PROSITE" id="PS50008"/>
    </source>
</evidence>
<accession>A0A6A7XYA2</accession>
<dbReference type="GO" id="GO:0035556">
    <property type="term" value="P:intracellular signal transduction"/>
    <property type="evidence" value="ECO:0007669"/>
    <property type="project" value="InterPro"/>
</dbReference>
<dbReference type="GO" id="GO:0004435">
    <property type="term" value="F:phosphatidylinositol-4,5-bisphosphate phospholipase C activity"/>
    <property type="evidence" value="ECO:0007669"/>
    <property type="project" value="InterPro"/>
</dbReference>
<dbReference type="PROSITE" id="PS50008">
    <property type="entry name" value="PIPLC_Y_DOMAIN"/>
    <property type="match status" value="1"/>
</dbReference>
<dbReference type="InterPro" id="IPR041173">
    <property type="entry name" value="LodA_C"/>
</dbReference>
<protein>
    <recommendedName>
        <fullName evidence="1">PI-PLC Y-box domain-containing protein</fullName>
    </recommendedName>
</protein>
<feature type="domain" description="PI-PLC Y-box" evidence="1">
    <location>
        <begin position="569"/>
        <end position="624"/>
    </location>
</feature>
<comment type="caution">
    <text evidence="2">The sequence shown here is derived from an EMBL/GenBank/DDBJ whole genome shotgun (WGS) entry which is preliminary data.</text>
</comment>
<evidence type="ECO:0000313" key="3">
    <source>
        <dbReference type="Proteomes" id="UP000332515"/>
    </source>
</evidence>
<dbReference type="AlphaFoldDB" id="A0A6A7XYA2"/>
<keyword evidence="3" id="KW-1185">Reference proteome</keyword>
<dbReference type="GO" id="GO:0006629">
    <property type="term" value="P:lipid metabolic process"/>
    <property type="evidence" value="ECO:0007669"/>
    <property type="project" value="InterPro"/>
</dbReference>
<dbReference type="Pfam" id="PF18417">
    <property type="entry name" value="LodA_C"/>
    <property type="match status" value="1"/>
</dbReference>
<sequence length="664" mass="72578">MGLARVGNSTDFYLAPETGAGELATNGEALWGGLPLDPVTGAPLDAHGFRDAEGRLKRQATRYRIYAYSDAGWPTGEGEEIVLGSTIGGKTVKDIVWTVHVANKKLNNYSHNQGAEEVNLSFFRDGKTPPIRRPKDGPLDDEKRLATLVIDPGPRALSARGDAGKVAAFDMATPASAVAADGTVAALPDYPKSFPADHFALDLPLRPLDSLGDIRIEAKTGRLIFAPGFGNAAGIMVDGKPPSLEGSPIFIEHDNWFDDVSDGPVDATIVFEDGSVETVVGAWALAGAPGFAPQIRNVVTVWDDVYDVFVRELGLVPELHDGKGYMPGFRPVFDEDIRPLFQAVKLLRWNIHLPRYAVMAHDAIGDIKPADDPTAKLPNFKSLIRNPFVPSQDAVGAPLMPLSLGAAGKPFLSITPTQYFMLHQWHRKELSATPRKALGTGENLDRVTLVNGVAGRMNPGLQYPFVILDTHLFRRDWRKAGCGPFRINAASLDYSKARKDHPFLGVGYVPFRDAPVEPGDLTKFMAVPWLTDFNQCTVHPPFPNPNNDTTLYWSWPAERPYIVHPQALSHFDPANGWTPGEQVYAVRGAGTETHYPALHGRFQVQRDFVLNWYKVGFVVQASRLDPAARPASADDPFLEVASFFETTPDQKVAGWPTYNVPPAP</sequence>
<proteinExistence type="predicted"/>
<dbReference type="InterPro" id="IPR041168">
    <property type="entry name" value="LodA_N"/>
</dbReference>
<name>A0A6A7XYA2_9HYPH</name>
<reference evidence="2 3" key="1">
    <citation type="submission" date="2019-09" db="EMBL/GenBank/DDBJ databases">
        <title>Segnochrobactrum spirostomi gen. nov., sp. nov., isolated from the ciliate Spirostomum cf. yagiui and description of a novel family, Segnochrobactraceae fam. nov. within the order Rhizobiales of the class Alphaproteobacteria.</title>
        <authorList>
            <person name="Akter S."/>
            <person name="Shazib S.U.A."/>
            <person name="Shin M.K."/>
        </authorList>
    </citation>
    <scope>NUCLEOTIDE SEQUENCE [LARGE SCALE GENOMIC DNA]</scope>
    <source>
        <strain evidence="2 3">Sp-1</strain>
    </source>
</reference>
<dbReference type="EMBL" id="VWNA01000001">
    <property type="protein sequence ID" value="MQT11670.1"/>
    <property type="molecule type" value="Genomic_DNA"/>
</dbReference>
<dbReference type="Pfam" id="PF17990">
    <property type="entry name" value="LodA_N"/>
    <property type="match status" value="1"/>
</dbReference>
<gene>
    <name evidence="2" type="ORF">F0357_03065</name>
</gene>
<dbReference type="InterPro" id="IPR001711">
    <property type="entry name" value="PLipase_C_Pinositol-sp_Y"/>
</dbReference>